<dbReference type="PANTHER" id="PTHR34105">
    <property type="entry name" value="PROLINE-, GLUTAMIC ACID- AND LEUCINE-RICH PROTEIN 1"/>
    <property type="match status" value="1"/>
</dbReference>
<accession>A0AAE0ICI4</accession>
<protein>
    <recommendedName>
        <fullName evidence="3">Pre-rRNA-processing protein RIX1</fullName>
    </recommendedName>
</protein>
<reference evidence="7" key="2">
    <citation type="submission" date="2023-06" db="EMBL/GenBank/DDBJ databases">
        <authorList>
            <consortium name="Lawrence Berkeley National Laboratory"/>
            <person name="Haridas S."/>
            <person name="Hensen N."/>
            <person name="Bonometti L."/>
            <person name="Westerberg I."/>
            <person name="Brannstrom I.O."/>
            <person name="Guillou S."/>
            <person name="Cros-Aarteil S."/>
            <person name="Calhoun S."/>
            <person name="Kuo A."/>
            <person name="Mondo S."/>
            <person name="Pangilinan J."/>
            <person name="Riley R."/>
            <person name="Labutti K."/>
            <person name="Andreopoulos B."/>
            <person name="Lipzen A."/>
            <person name="Chen C."/>
            <person name="Yanf M."/>
            <person name="Daum C."/>
            <person name="Ng V."/>
            <person name="Clum A."/>
            <person name="Steindorff A."/>
            <person name="Ohm R."/>
            <person name="Martin F."/>
            <person name="Silar P."/>
            <person name="Natvig D."/>
            <person name="Lalanne C."/>
            <person name="Gautier V."/>
            <person name="Ament-Velasquez S.L."/>
            <person name="Kruys A."/>
            <person name="Hutchinson M.I."/>
            <person name="Powell A.J."/>
            <person name="Barry K."/>
            <person name="Miller A.N."/>
            <person name="Grigoriev I.V."/>
            <person name="Debuchy R."/>
            <person name="Gladieux P."/>
            <person name="Thoren M.H."/>
            <person name="Johannesson H."/>
        </authorList>
    </citation>
    <scope>NUCLEOTIDE SEQUENCE</scope>
    <source>
        <strain evidence="7">CBS 118394</strain>
    </source>
</reference>
<dbReference type="InterPro" id="IPR012583">
    <property type="entry name" value="RIX1_N"/>
</dbReference>
<reference evidence="7" key="1">
    <citation type="journal article" date="2023" name="Mol. Phylogenet. Evol.">
        <title>Genome-scale phylogeny and comparative genomics of the fungal order Sordariales.</title>
        <authorList>
            <person name="Hensen N."/>
            <person name="Bonometti L."/>
            <person name="Westerberg I."/>
            <person name="Brannstrom I.O."/>
            <person name="Guillou S."/>
            <person name="Cros-Aarteil S."/>
            <person name="Calhoun S."/>
            <person name="Haridas S."/>
            <person name="Kuo A."/>
            <person name="Mondo S."/>
            <person name="Pangilinan J."/>
            <person name="Riley R."/>
            <person name="LaButti K."/>
            <person name="Andreopoulos B."/>
            <person name="Lipzen A."/>
            <person name="Chen C."/>
            <person name="Yan M."/>
            <person name="Daum C."/>
            <person name="Ng V."/>
            <person name="Clum A."/>
            <person name="Steindorff A."/>
            <person name="Ohm R.A."/>
            <person name="Martin F."/>
            <person name="Silar P."/>
            <person name="Natvig D.O."/>
            <person name="Lalanne C."/>
            <person name="Gautier V."/>
            <person name="Ament-Velasquez S.L."/>
            <person name="Kruys A."/>
            <person name="Hutchinson M.I."/>
            <person name="Powell A.J."/>
            <person name="Barry K."/>
            <person name="Miller A.N."/>
            <person name="Grigoriev I.V."/>
            <person name="Debuchy R."/>
            <person name="Gladieux P."/>
            <person name="Hiltunen Thoren M."/>
            <person name="Johannesson H."/>
        </authorList>
    </citation>
    <scope>NUCLEOTIDE SEQUENCE</scope>
    <source>
        <strain evidence="7">CBS 118394</strain>
    </source>
</reference>
<dbReference type="GO" id="GO:0005634">
    <property type="term" value="C:nucleus"/>
    <property type="evidence" value="ECO:0007669"/>
    <property type="project" value="UniProtKB-SubCell"/>
</dbReference>
<dbReference type="AlphaFoldDB" id="A0AAE0ICI4"/>
<dbReference type="PANTHER" id="PTHR34105:SF1">
    <property type="entry name" value="PROLINE-, GLUTAMIC ACID- AND LEUCINE-RICH PROTEIN 1"/>
    <property type="match status" value="1"/>
</dbReference>
<organism evidence="7 8">
    <name type="scientific">Apodospora peruviana</name>
    <dbReference type="NCBI Taxonomy" id="516989"/>
    <lineage>
        <taxon>Eukaryota</taxon>
        <taxon>Fungi</taxon>
        <taxon>Dikarya</taxon>
        <taxon>Ascomycota</taxon>
        <taxon>Pezizomycotina</taxon>
        <taxon>Sordariomycetes</taxon>
        <taxon>Sordariomycetidae</taxon>
        <taxon>Sordariales</taxon>
        <taxon>Lasiosphaeriaceae</taxon>
        <taxon>Apodospora</taxon>
    </lineage>
</organism>
<evidence type="ECO:0000256" key="1">
    <source>
        <dbReference type="ARBA" id="ARBA00004123"/>
    </source>
</evidence>
<feature type="compositionally biased region" description="Acidic residues" evidence="5">
    <location>
        <begin position="756"/>
        <end position="776"/>
    </location>
</feature>
<evidence type="ECO:0000313" key="8">
    <source>
        <dbReference type="Proteomes" id="UP001283341"/>
    </source>
</evidence>
<proteinExistence type="inferred from homology"/>
<evidence type="ECO:0000259" key="6">
    <source>
        <dbReference type="Pfam" id="PF08167"/>
    </source>
</evidence>
<dbReference type="SUPFAM" id="SSF48371">
    <property type="entry name" value="ARM repeat"/>
    <property type="match status" value="1"/>
</dbReference>
<dbReference type="InterPro" id="IPR016024">
    <property type="entry name" value="ARM-type_fold"/>
</dbReference>
<dbReference type="GO" id="GO:0006364">
    <property type="term" value="P:rRNA processing"/>
    <property type="evidence" value="ECO:0007669"/>
    <property type="project" value="TreeGrafter"/>
</dbReference>
<feature type="compositionally biased region" description="Polar residues" evidence="5">
    <location>
        <begin position="483"/>
        <end position="494"/>
    </location>
</feature>
<feature type="region of interest" description="Disordered" evidence="5">
    <location>
        <begin position="468"/>
        <end position="498"/>
    </location>
</feature>
<dbReference type="Pfam" id="PF08167">
    <property type="entry name" value="RIX1"/>
    <property type="match status" value="1"/>
</dbReference>
<dbReference type="EMBL" id="JAUEDM010000003">
    <property type="protein sequence ID" value="KAK3322511.1"/>
    <property type="molecule type" value="Genomic_DNA"/>
</dbReference>
<dbReference type="Proteomes" id="UP001283341">
    <property type="component" value="Unassembled WGS sequence"/>
</dbReference>
<evidence type="ECO:0000256" key="4">
    <source>
        <dbReference type="ARBA" id="ARBA00023242"/>
    </source>
</evidence>
<keyword evidence="8" id="KW-1185">Reference proteome</keyword>
<evidence type="ECO:0000313" key="7">
    <source>
        <dbReference type="EMBL" id="KAK3322511.1"/>
    </source>
</evidence>
<evidence type="ECO:0000256" key="3">
    <source>
        <dbReference type="ARBA" id="ARBA00021502"/>
    </source>
</evidence>
<sequence>MAAAPPDLRVICRRLASTPADQLTRLCPVLVGHVLRCGGALSSSQEAKGSDKSSETPVLIHRLKAHITTLLTGKNPSGRFAAVCLIKAVIDVGGWECLRTSDPWIRGLISILQKPDPLASKELCIVTLTRIYTLLQGYQTLVREMATPTLPDYVKACLQLIKPLASGKPLKTPASLIETVICSFSKIVILYPTTMRTFSGQIKTTIKVYIAPTSTDPIIVPQSLRQSSRRLSILLHYTAAKNGSSDEWVKAIRASIKECHATTDQVFRAVHESWESTTGYRKQAVQSEADPAGGGDSSDDLPPWTGVLAGSERLVGLLQLLAGYFRSPTKAAITIPVGELLDLTSRLTLITLPTISEDTVEMNAAIGKDEKAELWSVLPDIHTVVMRLHIAIIHRLQENSLPLSTDLLDQMVRVFNSSRHVSSVRETTYTLAKELLLVSGPTLLKLTVSSLAHVIQSCCQDILRAAGHAEEKSPKPPAGANGTGSTKQPQQKAAASNADDYLTKTPTTSTLHLSASHKEAADALLPLFLSHLPQRHLSPDSRGLVDRTAILSNSKTAMLASCLHPYKDSRGRYYPSILPFLTRQFPHDQDVEVLRTNLIRDGRAAAAGHHEGGGWDPREGLEDLLKEKGEEAVVAEEQDHDLTAKTRGDVGDVKVSNGWGDMEIDSAAAGSSAAATNPFFVTGKTEDAPVPVPVTGGVVTPLKRKASEEAVAAKTKKGKAAQEVQVAIMPKVPAVEEEHYPDSDSDSDAGSIEIDMTMEDDEEEDEEDEEDSGEGK</sequence>
<name>A0AAE0ICI4_9PEZI</name>
<comment type="subcellular location">
    <subcellularLocation>
        <location evidence="1">Nucleus</location>
    </subcellularLocation>
</comment>
<feature type="region of interest" description="Disordered" evidence="5">
    <location>
        <begin position="732"/>
        <end position="776"/>
    </location>
</feature>
<comment type="similarity">
    <text evidence="2">Belongs to the RIX1/PELP1 family.</text>
</comment>
<keyword evidence="4" id="KW-0539">Nucleus</keyword>
<feature type="domain" description="Pre-rRNA-processing protein RIX1 N-terminal" evidence="6">
    <location>
        <begin position="7"/>
        <end position="216"/>
    </location>
</feature>
<gene>
    <name evidence="7" type="ORF">B0H66DRAFT_601957</name>
</gene>
<evidence type="ECO:0000256" key="5">
    <source>
        <dbReference type="SAM" id="MobiDB-lite"/>
    </source>
</evidence>
<evidence type="ECO:0000256" key="2">
    <source>
        <dbReference type="ARBA" id="ARBA00010511"/>
    </source>
</evidence>
<comment type="caution">
    <text evidence="7">The sequence shown here is derived from an EMBL/GenBank/DDBJ whole genome shotgun (WGS) entry which is preliminary data.</text>
</comment>
<feature type="region of interest" description="Disordered" evidence="5">
    <location>
        <begin position="281"/>
        <end position="302"/>
    </location>
</feature>